<dbReference type="InterPro" id="IPR027417">
    <property type="entry name" value="P-loop_NTPase"/>
</dbReference>
<dbReference type="FunFam" id="3.40.50.300:FF:000225">
    <property type="entry name" value="Thymidylate kinase"/>
    <property type="match status" value="1"/>
</dbReference>
<dbReference type="EC" id="2.7.4.9" evidence="2 12"/>
<evidence type="ECO:0000256" key="3">
    <source>
        <dbReference type="ARBA" id="ARBA00017144"/>
    </source>
</evidence>
<dbReference type="CDD" id="cd01672">
    <property type="entry name" value="TMPK"/>
    <property type="match status" value="1"/>
</dbReference>
<dbReference type="InterPro" id="IPR018094">
    <property type="entry name" value="Thymidylate_kinase"/>
</dbReference>
<protein>
    <recommendedName>
        <fullName evidence="3 12">Thymidylate kinase</fullName>
        <ecNumber evidence="2 12">2.7.4.9</ecNumber>
    </recommendedName>
    <alternativeName>
        <fullName evidence="9 12">dTMP kinase</fullName>
    </alternativeName>
</protein>
<dbReference type="GO" id="GO:0004798">
    <property type="term" value="F:dTMP kinase activity"/>
    <property type="evidence" value="ECO:0007669"/>
    <property type="project" value="UniProtKB-UniRule"/>
</dbReference>
<evidence type="ECO:0000256" key="5">
    <source>
        <dbReference type="ARBA" id="ARBA00022727"/>
    </source>
</evidence>
<name>A0A139SP05_9GAMM</name>
<evidence type="ECO:0000256" key="8">
    <source>
        <dbReference type="ARBA" id="ARBA00022840"/>
    </source>
</evidence>
<accession>A0A139SP05</accession>
<dbReference type="OrthoDB" id="9774907at2"/>
<dbReference type="Gene3D" id="3.40.50.300">
    <property type="entry name" value="P-loop containing nucleotide triphosphate hydrolases"/>
    <property type="match status" value="1"/>
</dbReference>
<evidence type="ECO:0000313" key="16">
    <source>
        <dbReference type="Proteomes" id="UP000072660"/>
    </source>
</evidence>
<keyword evidence="5 12" id="KW-0545">Nucleotide biosynthesis</keyword>
<proteinExistence type="inferred from homology"/>
<dbReference type="EMBL" id="LSZO01000184">
    <property type="protein sequence ID" value="KXU36335.1"/>
    <property type="molecule type" value="Genomic_DNA"/>
</dbReference>
<evidence type="ECO:0000259" key="14">
    <source>
        <dbReference type="Pfam" id="PF02223"/>
    </source>
</evidence>
<dbReference type="PANTHER" id="PTHR10344">
    <property type="entry name" value="THYMIDYLATE KINASE"/>
    <property type="match status" value="1"/>
</dbReference>
<comment type="catalytic activity">
    <reaction evidence="10 12">
        <text>dTMP + ATP = dTDP + ADP</text>
        <dbReference type="Rhea" id="RHEA:13517"/>
        <dbReference type="ChEBI" id="CHEBI:30616"/>
        <dbReference type="ChEBI" id="CHEBI:58369"/>
        <dbReference type="ChEBI" id="CHEBI:63528"/>
        <dbReference type="ChEBI" id="CHEBI:456216"/>
        <dbReference type="EC" id="2.7.4.9"/>
    </reaction>
</comment>
<dbReference type="GO" id="GO:0006233">
    <property type="term" value="P:dTDP biosynthetic process"/>
    <property type="evidence" value="ECO:0007669"/>
    <property type="project" value="InterPro"/>
</dbReference>
<keyword evidence="4 12" id="KW-0808">Transferase</keyword>
<dbReference type="GO" id="GO:0005524">
    <property type="term" value="F:ATP binding"/>
    <property type="evidence" value="ECO:0007669"/>
    <property type="project" value="UniProtKB-UniRule"/>
</dbReference>
<feature type="domain" description="Thymidylate kinase-like" evidence="14">
    <location>
        <begin position="18"/>
        <end position="206"/>
    </location>
</feature>
<evidence type="ECO:0000256" key="7">
    <source>
        <dbReference type="ARBA" id="ARBA00022777"/>
    </source>
</evidence>
<dbReference type="NCBIfam" id="TIGR00041">
    <property type="entry name" value="DTMP_kinase"/>
    <property type="match status" value="1"/>
</dbReference>
<sequence length="232" mass="25315">MPSPPPSASPTSGLFITLEGSEGAGKSTNSDWLAARLREMDVDLVQTREPGGTRLGERIRALLLEPGAPALTAQAELLLIFAARAQHLAEVIRPALARGALVLCDRFTDATYAYQGGGRGLPITSIAALEQQVQGHLRPDLCLVFDLPVAVGRDRALLRGSTDRFEREGAAFFEAVRQTYLNRARLQPARYRLINAAQPLDQVQQQLAELLPSLLQLYHNRSSARLRGRGND</sequence>
<feature type="binding site" evidence="12">
    <location>
        <begin position="20"/>
        <end position="27"/>
    </location>
    <ligand>
        <name>ATP</name>
        <dbReference type="ChEBI" id="CHEBI:30616"/>
    </ligand>
</feature>
<reference evidence="15 16" key="1">
    <citation type="submission" date="2016-02" db="EMBL/GenBank/DDBJ databases">
        <authorList>
            <person name="Wen L."/>
            <person name="He K."/>
            <person name="Yang H."/>
        </authorList>
    </citation>
    <scope>NUCLEOTIDE SEQUENCE [LARGE SCALE GENOMIC DNA]</scope>
    <source>
        <strain evidence="15 16">CV58</strain>
    </source>
</reference>
<dbReference type="GO" id="GO:0006227">
    <property type="term" value="P:dUDP biosynthetic process"/>
    <property type="evidence" value="ECO:0007669"/>
    <property type="project" value="TreeGrafter"/>
</dbReference>
<keyword evidence="8 12" id="KW-0067">ATP-binding</keyword>
<dbReference type="RefSeq" id="WP_068391939.1">
    <property type="nucleotide sequence ID" value="NZ_LSZO01000184.1"/>
</dbReference>
<evidence type="ECO:0000256" key="6">
    <source>
        <dbReference type="ARBA" id="ARBA00022741"/>
    </source>
</evidence>
<dbReference type="HAMAP" id="MF_00165">
    <property type="entry name" value="Thymidylate_kinase"/>
    <property type="match status" value="1"/>
</dbReference>
<comment type="caution">
    <text evidence="15">The sequence shown here is derived from an EMBL/GenBank/DDBJ whole genome shotgun (WGS) entry which is preliminary data.</text>
</comment>
<comment type="function">
    <text evidence="11 12">Phosphorylation of dTMP to form dTDP in both de novo and salvage pathways of dTTP synthesis.</text>
</comment>
<evidence type="ECO:0000256" key="12">
    <source>
        <dbReference type="HAMAP-Rule" id="MF_00165"/>
    </source>
</evidence>
<evidence type="ECO:0000256" key="4">
    <source>
        <dbReference type="ARBA" id="ARBA00022679"/>
    </source>
</evidence>
<keyword evidence="7 12" id="KW-0418">Kinase</keyword>
<evidence type="ECO:0000256" key="11">
    <source>
        <dbReference type="ARBA" id="ARBA00057735"/>
    </source>
</evidence>
<keyword evidence="6 12" id="KW-0547">Nucleotide-binding</keyword>
<dbReference type="PANTHER" id="PTHR10344:SF4">
    <property type="entry name" value="UMP-CMP KINASE 2, MITOCHONDRIAL"/>
    <property type="match status" value="1"/>
</dbReference>
<dbReference type="AlphaFoldDB" id="A0A139SP05"/>
<keyword evidence="16" id="KW-1185">Reference proteome</keyword>
<dbReference type="GO" id="GO:0006235">
    <property type="term" value="P:dTTP biosynthetic process"/>
    <property type="evidence" value="ECO:0007669"/>
    <property type="project" value="UniProtKB-UniRule"/>
</dbReference>
<organism evidence="15 16">
    <name type="scientific">Ventosimonas gracilis</name>
    <dbReference type="NCBI Taxonomy" id="1680762"/>
    <lineage>
        <taxon>Bacteria</taxon>
        <taxon>Pseudomonadati</taxon>
        <taxon>Pseudomonadota</taxon>
        <taxon>Gammaproteobacteria</taxon>
        <taxon>Pseudomonadales</taxon>
        <taxon>Ventosimonadaceae</taxon>
        <taxon>Ventosimonas</taxon>
    </lineage>
</organism>
<dbReference type="GO" id="GO:0005829">
    <property type="term" value="C:cytosol"/>
    <property type="evidence" value="ECO:0007669"/>
    <property type="project" value="TreeGrafter"/>
</dbReference>
<comment type="similarity">
    <text evidence="1 12">Belongs to the thymidylate kinase family.</text>
</comment>
<evidence type="ECO:0000256" key="10">
    <source>
        <dbReference type="ARBA" id="ARBA00048743"/>
    </source>
</evidence>
<dbReference type="Proteomes" id="UP000072660">
    <property type="component" value="Unassembled WGS sequence"/>
</dbReference>
<evidence type="ECO:0000256" key="1">
    <source>
        <dbReference type="ARBA" id="ARBA00009776"/>
    </source>
</evidence>
<evidence type="ECO:0000313" key="15">
    <source>
        <dbReference type="EMBL" id="KXU36335.1"/>
    </source>
</evidence>
<evidence type="ECO:0000256" key="13">
    <source>
        <dbReference type="SAM" id="MobiDB-lite"/>
    </source>
</evidence>
<gene>
    <name evidence="12" type="primary">tmk</name>
    <name evidence="15" type="ORF">AXE65_05410</name>
</gene>
<dbReference type="SUPFAM" id="SSF52540">
    <property type="entry name" value="P-loop containing nucleoside triphosphate hydrolases"/>
    <property type="match status" value="1"/>
</dbReference>
<dbReference type="Pfam" id="PF02223">
    <property type="entry name" value="Thymidylate_kin"/>
    <property type="match status" value="1"/>
</dbReference>
<evidence type="ECO:0000256" key="9">
    <source>
        <dbReference type="ARBA" id="ARBA00029962"/>
    </source>
</evidence>
<feature type="region of interest" description="Disordered" evidence="13">
    <location>
        <begin position="1"/>
        <end position="27"/>
    </location>
</feature>
<dbReference type="InterPro" id="IPR039430">
    <property type="entry name" value="Thymidylate_kin-like_dom"/>
</dbReference>
<evidence type="ECO:0000256" key="2">
    <source>
        <dbReference type="ARBA" id="ARBA00012980"/>
    </source>
</evidence>